<sequence>MTVAHTDAMTAIALDATGDWGEELLHAYYAARQGKKRRLRPDEKWSEPEATPGFQLGLEYLGERPYVEAVVPDDLGACLDGYDETVSGDTLAALVDDLRDAAPDERAFDVETGPVAVCEFAAENGLAVELRD</sequence>
<evidence type="ECO:0000313" key="2">
    <source>
        <dbReference type="Proteomes" id="UP000016986"/>
    </source>
</evidence>
<name>U2YRC0_9EURY</name>
<evidence type="ECO:0000313" key="1">
    <source>
        <dbReference type="EMBL" id="GAD51262.1"/>
    </source>
</evidence>
<accession>U2YRC0</accession>
<reference evidence="1 2" key="1">
    <citation type="submission" date="2013-09" db="EMBL/GenBank/DDBJ databases">
        <title>Whole genome sequencing of Halarchaeum acidiphilum strain MH1-52-1.</title>
        <authorList>
            <person name="Shimane Y."/>
            <person name="Minegishi H."/>
            <person name="Nishi S."/>
            <person name="Echigo A."/>
            <person name="Shuto A."/>
            <person name="Konishi M."/>
            <person name="Ito T."/>
            <person name="Ohkuma M."/>
            <person name="Ohta Y."/>
            <person name="Nagano Y."/>
            <person name="Tsubouchi T."/>
            <person name="Mori K."/>
            <person name="Usui K."/>
            <person name="Kamekura M."/>
            <person name="Usami R."/>
            <person name="Takaki Y."/>
            <person name="Hatada Y."/>
        </authorList>
    </citation>
    <scope>NUCLEOTIDE SEQUENCE [LARGE SCALE GENOMIC DNA]</scope>
    <source>
        <strain evidence="1 2">JCM 16109</strain>
    </source>
</reference>
<comment type="caution">
    <text evidence="1">The sequence shown here is derived from an EMBL/GenBank/DDBJ whole genome shotgun (WGS) entry which is preliminary data.</text>
</comment>
<dbReference type="Proteomes" id="UP000016986">
    <property type="component" value="Unassembled WGS sequence"/>
</dbReference>
<dbReference type="AlphaFoldDB" id="U2YRC0"/>
<gene>
    <name evidence="1" type="ORF">MBEHAL_0022</name>
</gene>
<keyword evidence="2" id="KW-1185">Reference proteome</keyword>
<protein>
    <submittedName>
        <fullName evidence="1">Uncharacterized protein</fullName>
    </submittedName>
</protein>
<proteinExistence type="predicted"/>
<dbReference type="EMBL" id="BATA01000001">
    <property type="protein sequence ID" value="GAD51262.1"/>
    <property type="molecule type" value="Genomic_DNA"/>
</dbReference>
<organism evidence="1 2">
    <name type="scientific">Halarchaeum acidiphilum MH1-52-1</name>
    <dbReference type="NCBI Taxonomy" id="1261545"/>
    <lineage>
        <taxon>Archaea</taxon>
        <taxon>Methanobacteriati</taxon>
        <taxon>Methanobacteriota</taxon>
        <taxon>Stenosarchaea group</taxon>
        <taxon>Halobacteria</taxon>
        <taxon>Halobacteriales</taxon>
        <taxon>Halobacteriaceae</taxon>
    </lineage>
</organism>